<dbReference type="EC" id="3.2.1.93" evidence="4"/>
<sequence length="564" mass="66177">MSQQSWWKKSAVYQIYPKSFNDTTGNGVGDIQGIIEKLDYLKNLGVDVIWLTPIYQSPQKDNGYDISNYLKVHEEYGTMEDFDRLLEEAHKRDLKIIMDIVVNHTSTEHQWFQEALKSKDNSYRDYYIWKDPKEDGSEPTNWDSKFGGSAWQLDEKTGQYYLHLFDVTQADLNWENEQVRNEIYDMMHYWFTKGVDGFRLDVINLISKDQRFPDDDGSVAPGDGRKFYTDGPRVHEYMNEINNEVFSKYDIMTVGEMSSTTIDHCIKYTHPERNELSMTFNFHHLKVDYPNGEKWALADFDFQALKQILTKWQVEMHKGGGWNALFWCNHDQPRIVSRYGNDEEYHHESAKMLATTVHMMQGTPYIYQGEEFGMTNPKFESIDQYRDVESLNMYTILKENGKSEEEIIEILKSKSRDNSRTPVQWDNSVHAGFTEGTPWIPVASNYNDINAKQALAEKDSVFNHYQQLIKLRKEYEIITTGDYQLILDDHPELFAYIRNGDNEKLLVVNNFYGRETQFQLPESIEVEGYTSSIILSNYSDSEADFKSSQLRPYESVVYHLNKTW</sequence>
<dbReference type="SMART" id="SM00642">
    <property type="entry name" value="Aamy"/>
    <property type="match status" value="1"/>
</dbReference>
<comment type="caution">
    <text evidence="6">The sequence shown here is derived from an EMBL/GenBank/DDBJ whole genome shotgun (WGS) entry which is preliminary data.</text>
</comment>
<reference evidence="6 7" key="1">
    <citation type="submission" date="2024-09" db="EMBL/GenBank/DDBJ databases">
        <authorList>
            <person name="Sun Q."/>
            <person name="Mori K."/>
        </authorList>
    </citation>
    <scope>NUCLEOTIDE SEQUENCE [LARGE SCALE GENOMIC DNA]</scope>
    <source>
        <strain evidence="6 7">CCM 7228</strain>
    </source>
</reference>
<dbReference type="GO" id="GO:0008788">
    <property type="term" value="F:alpha,alpha-phosphotrehalase activity"/>
    <property type="evidence" value="ECO:0007669"/>
    <property type="project" value="UniProtKB-EC"/>
</dbReference>
<dbReference type="RefSeq" id="WP_378935668.1">
    <property type="nucleotide sequence ID" value="NZ_JBHLVO010000014.1"/>
</dbReference>
<proteinExistence type="inferred from homology"/>
<name>A0ABV6GGT9_9BACI</name>
<comment type="similarity">
    <text evidence="1">Belongs to the glycosyl hydrolase 13 family.</text>
</comment>
<dbReference type="PANTHER" id="PTHR10357:SF217">
    <property type="entry name" value="TREHALOSE-6-PHOSPHATE HYDROLASE"/>
    <property type="match status" value="1"/>
</dbReference>
<feature type="domain" description="Glycosyl hydrolase family 13 catalytic" evidence="5">
    <location>
        <begin position="14"/>
        <end position="420"/>
    </location>
</feature>
<dbReference type="Pfam" id="PF00128">
    <property type="entry name" value="Alpha-amylase"/>
    <property type="match status" value="1"/>
</dbReference>
<evidence type="ECO:0000256" key="1">
    <source>
        <dbReference type="ARBA" id="ARBA00008061"/>
    </source>
</evidence>
<evidence type="ECO:0000256" key="2">
    <source>
        <dbReference type="ARBA" id="ARBA00022801"/>
    </source>
</evidence>
<dbReference type="InterPro" id="IPR013780">
    <property type="entry name" value="Glyco_hydro_b"/>
</dbReference>
<gene>
    <name evidence="6" type="primary">treC</name>
    <name evidence="6" type="ORF">ACFFIX_15840</name>
</gene>
<dbReference type="Gene3D" id="3.20.20.80">
    <property type="entry name" value="Glycosidases"/>
    <property type="match status" value="1"/>
</dbReference>
<dbReference type="InterPro" id="IPR006047">
    <property type="entry name" value="GH13_cat_dom"/>
</dbReference>
<dbReference type="InterPro" id="IPR017853">
    <property type="entry name" value="GH"/>
</dbReference>
<dbReference type="Pfam" id="PF23915">
    <property type="entry name" value="SusG_C"/>
    <property type="match status" value="1"/>
</dbReference>
<organism evidence="6 7">
    <name type="scientific">Metabacillus herbersteinensis</name>
    <dbReference type="NCBI Taxonomy" id="283816"/>
    <lineage>
        <taxon>Bacteria</taxon>
        <taxon>Bacillati</taxon>
        <taxon>Bacillota</taxon>
        <taxon>Bacilli</taxon>
        <taxon>Bacillales</taxon>
        <taxon>Bacillaceae</taxon>
        <taxon>Metabacillus</taxon>
    </lineage>
</organism>
<keyword evidence="7" id="KW-1185">Reference proteome</keyword>
<dbReference type="EMBL" id="JBHLVO010000014">
    <property type="protein sequence ID" value="MFC0272900.1"/>
    <property type="molecule type" value="Genomic_DNA"/>
</dbReference>
<evidence type="ECO:0000256" key="3">
    <source>
        <dbReference type="ARBA" id="ARBA00023295"/>
    </source>
</evidence>
<dbReference type="PANTHER" id="PTHR10357">
    <property type="entry name" value="ALPHA-AMYLASE FAMILY MEMBER"/>
    <property type="match status" value="1"/>
</dbReference>
<keyword evidence="3 6" id="KW-0326">Glycosidase</keyword>
<dbReference type="NCBIfam" id="NF008183">
    <property type="entry name" value="PRK10933.1"/>
    <property type="match status" value="1"/>
</dbReference>
<dbReference type="InterPro" id="IPR012769">
    <property type="entry name" value="Trehalose_TreC"/>
</dbReference>
<dbReference type="CDD" id="cd11333">
    <property type="entry name" value="AmyAc_SI_OligoGlu_DGase"/>
    <property type="match status" value="1"/>
</dbReference>
<evidence type="ECO:0000256" key="4">
    <source>
        <dbReference type="NCBIfam" id="TIGR02403"/>
    </source>
</evidence>
<accession>A0ABV6GGT9</accession>
<dbReference type="SUPFAM" id="SSF51445">
    <property type="entry name" value="(Trans)glycosidases"/>
    <property type="match status" value="1"/>
</dbReference>
<evidence type="ECO:0000313" key="6">
    <source>
        <dbReference type="EMBL" id="MFC0272900.1"/>
    </source>
</evidence>
<evidence type="ECO:0000313" key="7">
    <source>
        <dbReference type="Proteomes" id="UP001589854"/>
    </source>
</evidence>
<dbReference type="SUPFAM" id="SSF51011">
    <property type="entry name" value="Glycosyl hydrolase domain"/>
    <property type="match status" value="1"/>
</dbReference>
<dbReference type="NCBIfam" id="TIGR02403">
    <property type="entry name" value="trehalose_treC"/>
    <property type="match status" value="1"/>
</dbReference>
<dbReference type="InterPro" id="IPR045857">
    <property type="entry name" value="O16G_dom_2"/>
</dbReference>
<dbReference type="Proteomes" id="UP001589854">
    <property type="component" value="Unassembled WGS sequence"/>
</dbReference>
<keyword evidence="2 6" id="KW-0378">Hydrolase</keyword>
<evidence type="ECO:0000259" key="5">
    <source>
        <dbReference type="SMART" id="SM00642"/>
    </source>
</evidence>
<dbReference type="Gene3D" id="3.90.400.10">
    <property type="entry name" value="Oligo-1,6-glucosidase, Domain 2"/>
    <property type="match status" value="1"/>
</dbReference>
<dbReference type="Gene3D" id="2.60.40.1180">
    <property type="entry name" value="Golgi alpha-mannosidase II"/>
    <property type="match status" value="1"/>
</dbReference>
<dbReference type="InterPro" id="IPR056300">
    <property type="entry name" value="SusG-like_C"/>
</dbReference>
<protein>
    <recommendedName>
        <fullName evidence="4">Alpha,alpha-phosphotrehalase</fullName>
        <ecNumber evidence="4">3.2.1.93</ecNumber>
    </recommendedName>
</protein>